<gene>
    <name evidence="2" type="ORF">GII30_16795</name>
</gene>
<dbReference type="Gene3D" id="3.30.300.130">
    <property type="entry name" value="Fe-S cluster assembly (FSCA)"/>
    <property type="match status" value="1"/>
</dbReference>
<comment type="function">
    <text evidence="1">May be involved in the formation or repair of [Fe-S] clusters present in iron-sulfur proteins.</text>
</comment>
<dbReference type="PANTHER" id="PTHR11178">
    <property type="entry name" value="IRON-SULFUR CLUSTER SCAFFOLD PROTEIN NFU-RELATED"/>
    <property type="match status" value="1"/>
</dbReference>
<dbReference type="EMBL" id="CP045810">
    <property type="protein sequence ID" value="QHN40578.1"/>
    <property type="molecule type" value="Genomic_DNA"/>
</dbReference>
<reference evidence="2" key="1">
    <citation type="journal article" date="2021" name="Nat. Microbiol.">
        <title>Cocultivation of an ultrasmall environmental parasitic bacterium with lytic ability against bacteria associated with wastewater foams.</title>
        <authorList>
            <person name="Batinovic S."/>
            <person name="Rose J.J.A."/>
            <person name="Ratcliffe J."/>
            <person name="Seviour R.J."/>
            <person name="Petrovski S."/>
        </authorList>
    </citation>
    <scope>NUCLEOTIDE SEQUENCE</scope>
    <source>
        <strain evidence="2">CON44</strain>
    </source>
</reference>
<name>A0A857KQJ8_9ACTN</name>
<accession>A0A857KQJ8</accession>
<dbReference type="InterPro" id="IPR034904">
    <property type="entry name" value="FSCA_dom_sf"/>
</dbReference>
<dbReference type="AlphaFoldDB" id="A0A857KQJ8"/>
<evidence type="ECO:0000256" key="1">
    <source>
        <dbReference type="ARBA" id="ARBA00049958"/>
    </source>
</evidence>
<dbReference type="SUPFAM" id="SSF117916">
    <property type="entry name" value="Fe-S cluster assembly (FSCA) domain-like"/>
    <property type="match status" value="1"/>
</dbReference>
<dbReference type="GO" id="GO:0051536">
    <property type="term" value="F:iron-sulfur cluster binding"/>
    <property type="evidence" value="ECO:0007669"/>
    <property type="project" value="InterPro"/>
</dbReference>
<proteinExistence type="predicted"/>
<sequence length="174" mass="18166">MHPEPGDLPGQIRWIIPPGILTVRGTVRAPGELGRMQADGTLTAITVGARSVVLTAEPAAWPRIGKTVRTALTAALRTPADWHAGTPAGDGSGGHGNDTIAEVAREVIDGRLGDYARSHGGRIALIGVDDGVVTVDLAGACRGCPASADTLRSGFEAELRRRCRDVVEVRALQH</sequence>
<dbReference type="InterPro" id="IPR001075">
    <property type="entry name" value="NIF_FeS_clus_asmbl_NifU_C"/>
</dbReference>
<dbReference type="Pfam" id="PF01106">
    <property type="entry name" value="NifU"/>
    <property type="match status" value="1"/>
</dbReference>
<dbReference type="RefSeq" id="WP_005190510.1">
    <property type="nucleotide sequence ID" value="NZ_CP045804.1"/>
</dbReference>
<dbReference type="GO" id="GO:0016226">
    <property type="term" value="P:iron-sulfur cluster assembly"/>
    <property type="evidence" value="ECO:0007669"/>
    <property type="project" value="InterPro"/>
</dbReference>
<dbReference type="GO" id="GO:0005506">
    <property type="term" value="F:iron ion binding"/>
    <property type="evidence" value="ECO:0007669"/>
    <property type="project" value="InterPro"/>
</dbReference>
<protein>
    <submittedName>
        <fullName evidence="2">NifU family protein</fullName>
    </submittedName>
</protein>
<organism evidence="2">
    <name type="scientific">Gordonia amarae</name>
    <dbReference type="NCBI Taxonomy" id="36821"/>
    <lineage>
        <taxon>Bacteria</taxon>
        <taxon>Bacillati</taxon>
        <taxon>Actinomycetota</taxon>
        <taxon>Actinomycetes</taxon>
        <taxon>Mycobacteriales</taxon>
        <taxon>Gordoniaceae</taxon>
        <taxon>Gordonia</taxon>
    </lineage>
</organism>
<evidence type="ECO:0000313" key="2">
    <source>
        <dbReference type="EMBL" id="QHN40578.1"/>
    </source>
</evidence>